<evidence type="ECO:0000256" key="1">
    <source>
        <dbReference type="SAM" id="MobiDB-lite"/>
    </source>
</evidence>
<protein>
    <submittedName>
        <fullName evidence="2">Uncharacterized protein</fullName>
    </submittedName>
</protein>
<feature type="region of interest" description="Disordered" evidence="1">
    <location>
        <begin position="345"/>
        <end position="415"/>
    </location>
</feature>
<feature type="compositionally biased region" description="Low complexity" evidence="1">
    <location>
        <begin position="645"/>
        <end position="659"/>
    </location>
</feature>
<accession>A0A162JGP1</accession>
<feature type="compositionally biased region" description="Polar residues" evidence="1">
    <location>
        <begin position="39"/>
        <end position="60"/>
    </location>
</feature>
<dbReference type="OrthoDB" id="5244343at2759"/>
<evidence type="ECO:0000313" key="3">
    <source>
        <dbReference type="Proteomes" id="UP000076874"/>
    </source>
</evidence>
<evidence type="ECO:0000313" key="2">
    <source>
        <dbReference type="EMBL" id="OAA68702.1"/>
    </source>
</evidence>
<reference evidence="2 3" key="1">
    <citation type="journal article" date="2016" name="Genome Biol. Evol.">
        <title>Divergent and convergent evolution of fungal pathogenicity.</title>
        <authorList>
            <person name="Shang Y."/>
            <person name="Xiao G."/>
            <person name="Zheng P."/>
            <person name="Cen K."/>
            <person name="Zhan S."/>
            <person name="Wang C."/>
        </authorList>
    </citation>
    <scope>NUCLEOTIDE SEQUENCE [LARGE SCALE GENOMIC DNA]</scope>
    <source>
        <strain evidence="2 3">RCEF 264</strain>
    </source>
</reference>
<feature type="region of interest" description="Disordered" evidence="1">
    <location>
        <begin position="743"/>
        <end position="778"/>
    </location>
</feature>
<feature type="compositionally biased region" description="Polar residues" evidence="1">
    <location>
        <begin position="355"/>
        <end position="372"/>
    </location>
</feature>
<feature type="region of interest" description="Disordered" evidence="1">
    <location>
        <begin position="24"/>
        <end position="60"/>
    </location>
</feature>
<comment type="caution">
    <text evidence="2">The sequence shown here is derived from an EMBL/GenBank/DDBJ whole genome shotgun (WGS) entry which is preliminary data.</text>
</comment>
<organism evidence="2 3">
    <name type="scientific">Niveomyces insectorum RCEF 264</name>
    <dbReference type="NCBI Taxonomy" id="1081102"/>
    <lineage>
        <taxon>Eukaryota</taxon>
        <taxon>Fungi</taxon>
        <taxon>Dikarya</taxon>
        <taxon>Ascomycota</taxon>
        <taxon>Pezizomycotina</taxon>
        <taxon>Sordariomycetes</taxon>
        <taxon>Hypocreomycetidae</taxon>
        <taxon>Hypocreales</taxon>
        <taxon>Cordycipitaceae</taxon>
        <taxon>Niveomyces</taxon>
    </lineage>
</organism>
<gene>
    <name evidence="2" type="ORF">SPI_00897</name>
</gene>
<feature type="compositionally biased region" description="Low complexity" evidence="1">
    <location>
        <begin position="753"/>
        <end position="766"/>
    </location>
</feature>
<feature type="compositionally biased region" description="Low complexity" evidence="1">
    <location>
        <begin position="599"/>
        <end position="621"/>
    </location>
</feature>
<feature type="compositionally biased region" description="Low complexity" evidence="1">
    <location>
        <begin position="267"/>
        <end position="283"/>
    </location>
</feature>
<proteinExistence type="predicted"/>
<feature type="region of interest" description="Disordered" evidence="1">
    <location>
        <begin position="177"/>
        <end position="198"/>
    </location>
</feature>
<dbReference type="AlphaFoldDB" id="A0A162JGP1"/>
<sequence>MSEPIPPWQYQLLADPETIKCSQELQPPQPRALELRGPAQSQENSTPDIANSSPDATAWPTSFRTLQPRSGATQAATVFRTPQCVTPWQDERDEDDGHYQLLAVREPQTPSYWPDATSSSQVYTLLAPSHAGAGAGGSTNANASTGANPAHTLITQQAAYGPMPATWPGRLFDFDTVQPTDNSDQDGEGNTPPFPRLHRATTASDAGFRLSTTPLGDQLLRQDAQVPVTRFVLPGEHTAQRMNNLTKLVQRSARNIVEEAALHQPIDNSNNSGNGTGDSETNGTLGYACKSPLNSLIQTDSVGTHSVNAANLAGRTSSTRCGHNGISLPIIGPPAAKTSSSLCVNENQKLPPPQVQSQRRPFPSSSDYTRTLGNWREQRPQPHAVGGGARISGSPDTPTLASAASTGTNLSEAHSPEAGTLLAPAAPGSLATAVAATPGFIPPMTGYEFELNHDGNLRELLRQKVWARAQLSSCNENNRYHHTQTTACVAAVNGHIIGPYNPDSLWCYGTNPDIVGLRVTMTVFEGPGAGSGAHGVAGSDETGRATDEAGAGDDDTGADTTLPTLCGATLVLRHQIIMPHMRHHARAVPSPSLLAPLSSSSLHPYHNGGSSSSSTTATATTNNHRSMSSPVVPPTTQASPVQPTHGSHSANAASNSFQQQQGRRFLFATTTIPLQGGMPARPGYHPVDAAAAVDRLRQWGGQPDKGVFGNAWLIHLVVAPGHVQHVVDTKVVEQVTRMAANYGAGSGGGGGSSSNNNASNSMNNNGPSHGHAPLGKPLSPVAAAQRTMQMVNLRMDSLARQEGTLSIMLSNHATQKRIARQCPDLVAMWVLAQDNL</sequence>
<name>A0A162JGP1_9HYPO</name>
<feature type="region of interest" description="Disordered" evidence="1">
    <location>
        <begin position="264"/>
        <end position="283"/>
    </location>
</feature>
<feature type="region of interest" description="Disordered" evidence="1">
    <location>
        <begin position="530"/>
        <end position="560"/>
    </location>
</feature>
<keyword evidence="3" id="KW-1185">Reference proteome</keyword>
<feature type="compositionally biased region" description="Polar residues" evidence="1">
    <location>
        <begin position="622"/>
        <end position="644"/>
    </location>
</feature>
<dbReference type="Proteomes" id="UP000076874">
    <property type="component" value="Unassembled WGS sequence"/>
</dbReference>
<feature type="compositionally biased region" description="Polar residues" evidence="1">
    <location>
        <begin position="394"/>
        <end position="412"/>
    </location>
</feature>
<feature type="region of interest" description="Disordered" evidence="1">
    <location>
        <begin position="599"/>
        <end position="659"/>
    </location>
</feature>
<dbReference type="EMBL" id="AZHD01000001">
    <property type="protein sequence ID" value="OAA68702.1"/>
    <property type="molecule type" value="Genomic_DNA"/>
</dbReference>